<protein>
    <submittedName>
        <fullName evidence="1">Uncharacterized protein</fullName>
    </submittedName>
</protein>
<sequence length="147" mass="16558">MTWWPSASGSRTSRFVNQREGDKLLFFTGYDNDATSLLGELSDERVNVRPGPNVDAFGWFIQQNQIRTLLNDACKQHFLLITARQRLDWPFKATSGANPREGCASRFLASGRGDRCTERVGPEISWASAIFLATPVVQATCRRAYLR</sequence>
<organism evidence="1 2">
    <name type="scientific">Pararobbsia alpina</name>
    <dbReference type="NCBI Taxonomy" id="621374"/>
    <lineage>
        <taxon>Bacteria</taxon>
        <taxon>Pseudomonadati</taxon>
        <taxon>Pseudomonadota</taxon>
        <taxon>Betaproteobacteria</taxon>
        <taxon>Burkholderiales</taxon>
        <taxon>Burkholderiaceae</taxon>
        <taxon>Pararobbsia</taxon>
    </lineage>
</organism>
<evidence type="ECO:0000313" key="2">
    <source>
        <dbReference type="Proteomes" id="UP000494115"/>
    </source>
</evidence>
<accession>A0A6S7BFJ6</accession>
<evidence type="ECO:0000313" key="1">
    <source>
        <dbReference type="EMBL" id="CAB3796813.1"/>
    </source>
</evidence>
<proteinExistence type="predicted"/>
<name>A0A6S7BFJ6_9BURK</name>
<dbReference type="AlphaFoldDB" id="A0A6S7BFJ6"/>
<dbReference type="Proteomes" id="UP000494115">
    <property type="component" value="Unassembled WGS sequence"/>
</dbReference>
<dbReference type="EMBL" id="CADIKM010000024">
    <property type="protein sequence ID" value="CAB3796813.1"/>
    <property type="molecule type" value="Genomic_DNA"/>
</dbReference>
<reference evidence="1 2" key="1">
    <citation type="submission" date="2020-04" db="EMBL/GenBank/DDBJ databases">
        <authorList>
            <person name="De Canck E."/>
        </authorList>
    </citation>
    <scope>NUCLEOTIDE SEQUENCE [LARGE SCALE GENOMIC DNA]</scope>
    <source>
        <strain evidence="1 2">LMG 28138</strain>
    </source>
</reference>
<gene>
    <name evidence="1" type="ORF">LMG28138_04160</name>
</gene>
<keyword evidence="2" id="KW-1185">Reference proteome</keyword>